<reference evidence="5" key="1">
    <citation type="submission" date="2018-06" db="EMBL/GenBank/DDBJ databases">
        <authorList>
            <person name="Zhirakovskaya E."/>
        </authorList>
    </citation>
    <scope>NUCLEOTIDE SEQUENCE</scope>
</reference>
<accession>A0A3B0WC13</accession>
<evidence type="ECO:0000256" key="2">
    <source>
        <dbReference type="ARBA" id="ARBA00022840"/>
    </source>
</evidence>
<dbReference type="AlphaFoldDB" id="A0A3B0WC13"/>
<dbReference type="GO" id="GO:0006302">
    <property type="term" value="P:double-strand break repair"/>
    <property type="evidence" value="ECO:0007669"/>
    <property type="project" value="TreeGrafter"/>
</dbReference>
<feature type="domain" description="Primosomal protein N' 3' DNA-binding" evidence="4">
    <location>
        <begin position="10"/>
        <end position="109"/>
    </location>
</feature>
<evidence type="ECO:0000256" key="1">
    <source>
        <dbReference type="ARBA" id="ARBA00022741"/>
    </source>
</evidence>
<keyword evidence="5" id="KW-0378">Hydrolase</keyword>
<dbReference type="GO" id="GO:0005524">
    <property type="term" value="F:ATP binding"/>
    <property type="evidence" value="ECO:0007669"/>
    <property type="project" value="UniProtKB-KW"/>
</dbReference>
<sequence>MLFNHPKTIQVALPVPFANSLTYLVPQTFAECNILVGMRVVVPFRNKKLVAIVLDTSDASSDKYSKKLRNIIEILDQTTFLPAQSLSFLVQVHKYYLQPLGEVVFAAVP</sequence>
<dbReference type="GO" id="GO:0006310">
    <property type="term" value="P:DNA recombination"/>
    <property type="evidence" value="ECO:0007669"/>
    <property type="project" value="TreeGrafter"/>
</dbReference>
<evidence type="ECO:0000256" key="3">
    <source>
        <dbReference type="ARBA" id="ARBA00023125"/>
    </source>
</evidence>
<evidence type="ECO:0000259" key="4">
    <source>
        <dbReference type="Pfam" id="PF17764"/>
    </source>
</evidence>
<organism evidence="5">
    <name type="scientific">hydrothermal vent metagenome</name>
    <dbReference type="NCBI Taxonomy" id="652676"/>
    <lineage>
        <taxon>unclassified sequences</taxon>
        <taxon>metagenomes</taxon>
        <taxon>ecological metagenomes</taxon>
    </lineage>
</organism>
<dbReference type="GO" id="GO:0006270">
    <property type="term" value="P:DNA replication initiation"/>
    <property type="evidence" value="ECO:0007669"/>
    <property type="project" value="TreeGrafter"/>
</dbReference>
<keyword evidence="1" id="KW-0547">Nucleotide-binding</keyword>
<dbReference type="EMBL" id="UOEW01000340">
    <property type="protein sequence ID" value="VAW42076.1"/>
    <property type="molecule type" value="Genomic_DNA"/>
</dbReference>
<proteinExistence type="predicted"/>
<keyword evidence="5" id="KW-0347">Helicase</keyword>
<keyword evidence="2" id="KW-0067">ATP-binding</keyword>
<dbReference type="InterPro" id="IPR041222">
    <property type="entry name" value="PriA_3primeBD"/>
</dbReference>
<feature type="non-terminal residue" evidence="5">
    <location>
        <position position="109"/>
    </location>
</feature>
<evidence type="ECO:0000313" key="5">
    <source>
        <dbReference type="EMBL" id="VAW42076.1"/>
    </source>
</evidence>
<dbReference type="GO" id="GO:0043138">
    <property type="term" value="F:3'-5' DNA helicase activity"/>
    <property type="evidence" value="ECO:0007669"/>
    <property type="project" value="TreeGrafter"/>
</dbReference>
<dbReference type="Gene3D" id="3.40.1440.60">
    <property type="entry name" value="PriA, 3(prime) DNA-binding domain"/>
    <property type="match status" value="1"/>
</dbReference>
<dbReference type="GO" id="GO:0003677">
    <property type="term" value="F:DNA binding"/>
    <property type="evidence" value="ECO:0007669"/>
    <property type="project" value="UniProtKB-KW"/>
</dbReference>
<gene>
    <name evidence="5" type="ORF">MNBD_GAMMA01-90</name>
</gene>
<protein>
    <submittedName>
        <fullName evidence="5">Helicase PriA essential for oriC/DnaA-independent DNA replication</fullName>
    </submittedName>
</protein>
<dbReference type="InterPro" id="IPR042115">
    <property type="entry name" value="PriA_3primeBD_sf"/>
</dbReference>
<dbReference type="Pfam" id="PF17764">
    <property type="entry name" value="PriA_3primeBD"/>
    <property type="match status" value="1"/>
</dbReference>
<dbReference type="PANTHER" id="PTHR30580:SF0">
    <property type="entry name" value="PRIMOSOMAL PROTEIN N"/>
    <property type="match status" value="1"/>
</dbReference>
<keyword evidence="3" id="KW-0238">DNA-binding</keyword>
<name>A0A3B0WC13_9ZZZZ</name>
<dbReference type="PANTHER" id="PTHR30580">
    <property type="entry name" value="PRIMOSOMAL PROTEIN N"/>
    <property type="match status" value="1"/>
</dbReference>